<dbReference type="Proteomes" id="UP001157006">
    <property type="component" value="Chromosome 3"/>
</dbReference>
<dbReference type="InterPro" id="IPR053932">
    <property type="entry name" value="GeBP-like_DBD"/>
</dbReference>
<reference evidence="4 5" key="1">
    <citation type="submission" date="2023-01" db="EMBL/GenBank/DDBJ databases">
        <authorList>
            <person name="Kreplak J."/>
        </authorList>
    </citation>
    <scope>NUCLEOTIDE SEQUENCE [LARGE SCALE GENOMIC DNA]</scope>
</reference>
<protein>
    <recommendedName>
        <fullName evidence="3">Glabrous enhancer-binding protein-like DBD domain-containing protein</fullName>
    </recommendedName>
</protein>
<dbReference type="AlphaFoldDB" id="A0AAV1A6W0"/>
<evidence type="ECO:0000256" key="1">
    <source>
        <dbReference type="ARBA" id="ARBA00010820"/>
    </source>
</evidence>
<evidence type="ECO:0000313" key="4">
    <source>
        <dbReference type="EMBL" id="CAI8604112.1"/>
    </source>
</evidence>
<name>A0AAV1A6W0_VICFA</name>
<accession>A0AAV1A6W0</accession>
<evidence type="ECO:0000259" key="3">
    <source>
        <dbReference type="Pfam" id="PF04504"/>
    </source>
</evidence>
<feature type="compositionally biased region" description="Low complexity" evidence="2">
    <location>
        <begin position="25"/>
        <end position="45"/>
    </location>
</feature>
<evidence type="ECO:0000313" key="5">
    <source>
        <dbReference type="Proteomes" id="UP001157006"/>
    </source>
</evidence>
<evidence type="ECO:0000256" key="2">
    <source>
        <dbReference type="SAM" id="MobiDB-lite"/>
    </source>
</evidence>
<dbReference type="EMBL" id="OX451738">
    <property type="protein sequence ID" value="CAI8604112.1"/>
    <property type="molecule type" value="Genomic_DNA"/>
</dbReference>
<dbReference type="Pfam" id="PF04504">
    <property type="entry name" value="GeBP-like_DBD"/>
    <property type="match status" value="1"/>
</dbReference>
<proteinExistence type="inferred from homology"/>
<comment type="similarity">
    <text evidence="1">Belongs to the GeBP family.</text>
</comment>
<feature type="domain" description="Glabrous enhancer-binding protein-like DBD" evidence="3">
    <location>
        <begin position="73"/>
        <end position="151"/>
    </location>
</feature>
<keyword evidence="5" id="KW-1185">Reference proteome</keyword>
<gene>
    <name evidence="4" type="ORF">VFH_III117440</name>
</gene>
<feature type="compositionally biased region" description="Basic and acidic residues" evidence="2">
    <location>
        <begin position="136"/>
        <end position="168"/>
    </location>
</feature>
<feature type="compositionally biased region" description="Basic residues" evidence="2">
    <location>
        <begin position="172"/>
        <end position="181"/>
    </location>
</feature>
<feature type="region of interest" description="Disordered" evidence="2">
    <location>
        <begin position="1"/>
        <end position="66"/>
    </location>
</feature>
<feature type="region of interest" description="Disordered" evidence="2">
    <location>
        <begin position="136"/>
        <end position="181"/>
    </location>
</feature>
<organism evidence="4 5">
    <name type="scientific">Vicia faba</name>
    <name type="common">Broad bean</name>
    <name type="synonym">Faba vulgaris</name>
    <dbReference type="NCBI Taxonomy" id="3906"/>
    <lineage>
        <taxon>Eukaryota</taxon>
        <taxon>Viridiplantae</taxon>
        <taxon>Streptophyta</taxon>
        <taxon>Embryophyta</taxon>
        <taxon>Tracheophyta</taxon>
        <taxon>Spermatophyta</taxon>
        <taxon>Magnoliopsida</taxon>
        <taxon>eudicotyledons</taxon>
        <taxon>Gunneridae</taxon>
        <taxon>Pentapetalae</taxon>
        <taxon>rosids</taxon>
        <taxon>fabids</taxon>
        <taxon>Fabales</taxon>
        <taxon>Fabaceae</taxon>
        <taxon>Papilionoideae</taxon>
        <taxon>50 kb inversion clade</taxon>
        <taxon>NPAAA clade</taxon>
        <taxon>Hologalegina</taxon>
        <taxon>IRL clade</taxon>
        <taxon>Fabeae</taxon>
        <taxon>Vicia</taxon>
    </lineage>
</organism>
<feature type="compositionally biased region" description="Low complexity" evidence="2">
    <location>
        <begin position="7"/>
        <end position="16"/>
    </location>
</feature>
<sequence length="181" mass="20398">MAKKTLSSSQASSQNSHAHKTLPDPTQTTLSSQSQPLQIQPLPTSNSLRPDRSKKPTPLTIAESSKRTQRICFTPDNVLLILKSLSDFKSKTGKDPVKHLTDFHDSLKSSLKIKTTERKLGEKIRVLRIKFEKQRQYNQVEGKEKSPKMDNATKKLMLEEPPKKENATKKPSISKKSRHAA</sequence>